<evidence type="ECO:0000313" key="1">
    <source>
        <dbReference type="EMBL" id="MCG2587787.1"/>
    </source>
</evidence>
<keyword evidence="2" id="KW-1185">Reference proteome</keyword>
<protein>
    <submittedName>
        <fullName evidence="1">Uncharacterized protein</fullName>
    </submittedName>
</protein>
<comment type="caution">
    <text evidence="1">The sequence shown here is derived from an EMBL/GenBank/DDBJ whole genome shotgun (WGS) entry which is preliminary data.</text>
</comment>
<reference evidence="1" key="2">
    <citation type="submission" date="2024-05" db="EMBL/GenBank/DDBJ databases">
        <title>Rhodohalobacter halophilus gen. nov., sp. nov., a moderately halophilic member of the family Balneolaceae.</title>
        <authorList>
            <person name="Xia J."/>
        </authorList>
    </citation>
    <scope>NUCLEOTIDE SEQUENCE</scope>
    <source>
        <strain evidence="1">WB101</strain>
    </source>
</reference>
<dbReference type="EMBL" id="JAKLWS010000003">
    <property type="protein sequence ID" value="MCG2587787.1"/>
    <property type="molecule type" value="Genomic_DNA"/>
</dbReference>
<sequence>MSKTRTADQLKPGDLLTKMECCALFCEKLRISRDTYYKYVRPKLKFKNVMESLTSYGKKSPGIERIPYTIAVGIINKLMDNKQPDDPPGYDLKEYMKRL</sequence>
<evidence type="ECO:0000313" key="2">
    <source>
        <dbReference type="Proteomes" id="UP001165366"/>
    </source>
</evidence>
<dbReference type="RefSeq" id="WP_237852630.1">
    <property type="nucleotide sequence ID" value="NZ_JAKLWS010000003.1"/>
</dbReference>
<gene>
    <name evidence="1" type="ORF">L6773_04375</name>
</gene>
<accession>A0ABS9KA98</accession>
<proteinExistence type="predicted"/>
<organism evidence="1 2">
    <name type="scientific">Rhodohalobacter sulfatireducens</name>
    <dbReference type="NCBI Taxonomy" id="2911366"/>
    <lineage>
        <taxon>Bacteria</taxon>
        <taxon>Pseudomonadati</taxon>
        <taxon>Balneolota</taxon>
        <taxon>Balneolia</taxon>
        <taxon>Balneolales</taxon>
        <taxon>Balneolaceae</taxon>
        <taxon>Rhodohalobacter</taxon>
    </lineage>
</organism>
<dbReference type="Proteomes" id="UP001165366">
    <property type="component" value="Unassembled WGS sequence"/>
</dbReference>
<reference evidence="1" key="1">
    <citation type="submission" date="2022-01" db="EMBL/GenBank/DDBJ databases">
        <authorList>
            <person name="Wang Y."/>
        </authorList>
    </citation>
    <scope>NUCLEOTIDE SEQUENCE</scope>
    <source>
        <strain evidence="1">WB101</strain>
    </source>
</reference>
<name>A0ABS9KA98_9BACT</name>